<dbReference type="Gramene" id="OB08G29020.1">
    <property type="protein sequence ID" value="OB08G29020.1"/>
    <property type="gene ID" value="OB08G29020"/>
</dbReference>
<dbReference type="eggNOG" id="ENOG502R4V4">
    <property type="taxonomic scope" value="Eukaryota"/>
</dbReference>
<proteinExistence type="predicted"/>
<evidence type="ECO:0000313" key="2">
    <source>
        <dbReference type="Proteomes" id="UP000006038"/>
    </source>
</evidence>
<dbReference type="EnsemblPlants" id="OB08G29020.1">
    <property type="protein sequence ID" value="OB08G29020.1"/>
    <property type="gene ID" value="OB08G29020"/>
</dbReference>
<keyword evidence="2" id="KW-1185">Reference proteome</keyword>
<evidence type="ECO:0000313" key="1">
    <source>
        <dbReference type="EnsemblPlants" id="OB08G29020.1"/>
    </source>
</evidence>
<name>J3MUX1_ORYBR</name>
<sequence length="98" mass="10718">MDATRWLRVVTTIALPGPPAECSNGLRSSHFCSSSFQTSSRTSRYLLRPTTSCRRPRNSSILSGKVQLSLVADSMMDFTIAVTLKSSDTQSHMSSSKC</sequence>
<dbReference type="HOGENOM" id="CLU_2337031_0_0_1"/>
<reference evidence="1" key="1">
    <citation type="journal article" date="2013" name="Nat. Commun.">
        <title>Whole-genome sequencing of Oryza brachyantha reveals mechanisms underlying Oryza genome evolution.</title>
        <authorList>
            <person name="Chen J."/>
            <person name="Huang Q."/>
            <person name="Gao D."/>
            <person name="Wang J."/>
            <person name="Lang Y."/>
            <person name="Liu T."/>
            <person name="Li B."/>
            <person name="Bai Z."/>
            <person name="Luis Goicoechea J."/>
            <person name="Liang C."/>
            <person name="Chen C."/>
            <person name="Zhang W."/>
            <person name="Sun S."/>
            <person name="Liao Y."/>
            <person name="Zhang X."/>
            <person name="Yang L."/>
            <person name="Song C."/>
            <person name="Wang M."/>
            <person name="Shi J."/>
            <person name="Liu G."/>
            <person name="Liu J."/>
            <person name="Zhou H."/>
            <person name="Zhou W."/>
            <person name="Yu Q."/>
            <person name="An N."/>
            <person name="Chen Y."/>
            <person name="Cai Q."/>
            <person name="Wang B."/>
            <person name="Liu B."/>
            <person name="Min J."/>
            <person name="Huang Y."/>
            <person name="Wu H."/>
            <person name="Li Z."/>
            <person name="Zhang Y."/>
            <person name="Yin Y."/>
            <person name="Song W."/>
            <person name="Jiang J."/>
            <person name="Jackson S.A."/>
            <person name="Wing R.A."/>
            <person name="Wang J."/>
            <person name="Chen M."/>
        </authorList>
    </citation>
    <scope>NUCLEOTIDE SEQUENCE [LARGE SCALE GENOMIC DNA]</scope>
    <source>
        <strain evidence="1">cv. IRGC 101232</strain>
    </source>
</reference>
<dbReference type="Proteomes" id="UP000006038">
    <property type="component" value="Chromosome 8"/>
</dbReference>
<reference evidence="1" key="2">
    <citation type="submission" date="2013-04" db="UniProtKB">
        <authorList>
            <consortium name="EnsemblPlants"/>
        </authorList>
    </citation>
    <scope>IDENTIFICATION</scope>
</reference>
<organism evidence="1">
    <name type="scientific">Oryza brachyantha</name>
    <name type="common">malo sina</name>
    <dbReference type="NCBI Taxonomy" id="4533"/>
    <lineage>
        <taxon>Eukaryota</taxon>
        <taxon>Viridiplantae</taxon>
        <taxon>Streptophyta</taxon>
        <taxon>Embryophyta</taxon>
        <taxon>Tracheophyta</taxon>
        <taxon>Spermatophyta</taxon>
        <taxon>Magnoliopsida</taxon>
        <taxon>Liliopsida</taxon>
        <taxon>Poales</taxon>
        <taxon>Poaceae</taxon>
        <taxon>BOP clade</taxon>
        <taxon>Oryzoideae</taxon>
        <taxon>Oryzeae</taxon>
        <taxon>Oryzinae</taxon>
        <taxon>Oryza</taxon>
    </lineage>
</organism>
<accession>J3MUX1</accession>
<dbReference type="AlphaFoldDB" id="J3MUX1"/>
<protein>
    <submittedName>
        <fullName evidence="1">Uncharacterized protein</fullName>
    </submittedName>
</protein>